<comment type="catalytic activity">
    <reaction evidence="6">
        <text>alpha-D-glucose 6-phosphate = beta-D-fructose 6-phosphate</text>
        <dbReference type="Rhea" id="RHEA:11816"/>
        <dbReference type="ChEBI" id="CHEBI:57634"/>
        <dbReference type="ChEBI" id="CHEBI:58225"/>
        <dbReference type="EC" id="5.3.1.9"/>
    </reaction>
</comment>
<dbReference type="GO" id="GO:0048029">
    <property type="term" value="F:monosaccharide binding"/>
    <property type="evidence" value="ECO:0007669"/>
    <property type="project" value="TreeGrafter"/>
</dbReference>
<dbReference type="GO" id="GO:0005829">
    <property type="term" value="C:cytosol"/>
    <property type="evidence" value="ECO:0007669"/>
    <property type="project" value="TreeGrafter"/>
</dbReference>
<dbReference type="Pfam" id="PF00342">
    <property type="entry name" value="PGI"/>
    <property type="match status" value="1"/>
</dbReference>
<keyword evidence="3" id="KW-0963">Cytoplasm</keyword>
<dbReference type="InterPro" id="IPR035482">
    <property type="entry name" value="SIS_PGI_2"/>
</dbReference>
<dbReference type="Proteomes" id="UP000238672">
    <property type="component" value="Unassembled WGS sequence"/>
</dbReference>
<accession>A0A2S8NVA0</accession>
<comment type="similarity">
    <text evidence="1 6">Belongs to the GPI family.</text>
</comment>
<dbReference type="InterPro" id="IPR035476">
    <property type="entry name" value="SIS_PGI_1"/>
</dbReference>
<feature type="non-terminal residue" evidence="7">
    <location>
        <position position="414"/>
    </location>
</feature>
<dbReference type="EMBL" id="PUUG01000004">
    <property type="protein sequence ID" value="PQP79924.1"/>
    <property type="molecule type" value="Genomic_DNA"/>
</dbReference>
<reference evidence="7 8" key="1">
    <citation type="submission" date="2018-02" db="EMBL/GenBank/DDBJ databases">
        <title>Metagenomics reveals mixed infection of spiroplasma and phytoplasma in chicory.</title>
        <authorList>
            <person name="Polano C."/>
            <person name="Moruzzi S."/>
            <person name="Ermacora P."/>
            <person name="Ferrini F."/>
            <person name="Martini M."/>
            <person name="Firrao G."/>
        </authorList>
    </citation>
    <scope>NUCLEOTIDE SEQUENCE [LARGE SCALE GENOMIC DNA]</scope>
    <source>
        <strain evidence="7 8">ChiP</strain>
    </source>
</reference>
<dbReference type="NCBIfam" id="NF010697">
    <property type="entry name" value="PRK14097.1"/>
    <property type="match status" value="1"/>
</dbReference>
<evidence type="ECO:0000313" key="8">
    <source>
        <dbReference type="Proteomes" id="UP000238672"/>
    </source>
</evidence>
<keyword evidence="5 6" id="KW-0413">Isomerase</keyword>
<dbReference type="PANTHER" id="PTHR11469:SF1">
    <property type="entry name" value="GLUCOSE-6-PHOSPHATE ISOMERASE"/>
    <property type="match status" value="1"/>
</dbReference>
<evidence type="ECO:0000256" key="1">
    <source>
        <dbReference type="ARBA" id="ARBA00006604"/>
    </source>
</evidence>
<keyword evidence="2 6" id="KW-0312">Gluconeogenesis</keyword>
<name>A0A2S8NVA0_9MOLU</name>
<dbReference type="GO" id="GO:0097367">
    <property type="term" value="F:carbohydrate derivative binding"/>
    <property type="evidence" value="ECO:0007669"/>
    <property type="project" value="InterPro"/>
</dbReference>
<evidence type="ECO:0000313" key="7">
    <source>
        <dbReference type="EMBL" id="PQP79924.1"/>
    </source>
</evidence>
<evidence type="ECO:0000256" key="4">
    <source>
        <dbReference type="ARBA" id="ARBA00023152"/>
    </source>
</evidence>
<evidence type="ECO:0000256" key="2">
    <source>
        <dbReference type="ARBA" id="ARBA00022432"/>
    </source>
</evidence>
<sequence>MSLTFNVQGLNNFLNWEKEIQQISSKVKAIHQKTLQDQELKDKYLGWWSLPYNFDVQELKKLKKLRKENCNLDVLVVVGIGGSYLGAQAGINFLQTPFQKSQTEVIFAGNNVSGNYLTNLVKYLKDKDWAINVISKSGTTLEPALTFRILQKEIQEKYGRDKSKKRIFVTTDKEKGVLLQIAIKEGYERFVIPQNIGGRYSVLSSVGLVPFVFADIDVEKILQGACQANKDLASDDVKENIAYQYAVARYLIYTKLDKKVEILTTYEPHLLSFSEWWKQLFAETEGKNNKGLFVSSVNNSTDLHSLGQFIQEGSKILFETILNVCSMKDDYFIPTIENELDNLNYLSGKSFSEINQIILKATKKAHIEGDVPNLEISIDKIDEYHLGYLIYFFERSCVMSCYLLGVFPFDQPGV</sequence>
<dbReference type="SUPFAM" id="SSF53697">
    <property type="entry name" value="SIS domain"/>
    <property type="match status" value="1"/>
</dbReference>
<dbReference type="AlphaFoldDB" id="A0A2S8NVA0"/>
<gene>
    <name evidence="7" type="ORF">C6B37_00330</name>
</gene>
<keyword evidence="8" id="KW-1185">Reference proteome</keyword>
<dbReference type="FunFam" id="3.40.50.10490:FF:000016">
    <property type="entry name" value="Glucose-6-phosphate isomerase"/>
    <property type="match status" value="1"/>
</dbReference>
<evidence type="ECO:0000256" key="6">
    <source>
        <dbReference type="RuleBase" id="RU000612"/>
    </source>
</evidence>
<evidence type="ECO:0000256" key="3">
    <source>
        <dbReference type="ARBA" id="ARBA00022490"/>
    </source>
</evidence>
<comment type="caution">
    <text evidence="7">The sequence shown here is derived from an EMBL/GenBank/DDBJ whole genome shotgun (WGS) entry which is preliminary data.</text>
</comment>
<protein>
    <recommendedName>
        <fullName evidence="6">Glucose-6-phosphate isomerase</fullName>
        <ecNumber evidence="6">5.3.1.9</ecNumber>
    </recommendedName>
</protein>
<dbReference type="Gene3D" id="3.40.50.10490">
    <property type="entry name" value="Glucose-6-phosphate isomerase like protein, domain 1"/>
    <property type="match status" value="2"/>
</dbReference>
<keyword evidence="4 6" id="KW-0324">Glycolysis</keyword>
<dbReference type="InterPro" id="IPR001672">
    <property type="entry name" value="G6P_Isomerase"/>
</dbReference>
<dbReference type="GO" id="GO:0004347">
    <property type="term" value="F:glucose-6-phosphate isomerase activity"/>
    <property type="evidence" value="ECO:0007669"/>
    <property type="project" value="UniProtKB-EC"/>
</dbReference>
<dbReference type="PRINTS" id="PR00662">
    <property type="entry name" value="G6PISOMERASE"/>
</dbReference>
<dbReference type="UniPathway" id="UPA00109">
    <property type="reaction ID" value="UER00181"/>
</dbReference>
<dbReference type="GO" id="GO:0051156">
    <property type="term" value="P:glucose 6-phosphate metabolic process"/>
    <property type="evidence" value="ECO:0007669"/>
    <property type="project" value="TreeGrafter"/>
</dbReference>
<dbReference type="InterPro" id="IPR046348">
    <property type="entry name" value="SIS_dom_sf"/>
</dbReference>
<dbReference type="GO" id="GO:0006096">
    <property type="term" value="P:glycolytic process"/>
    <property type="evidence" value="ECO:0007669"/>
    <property type="project" value="UniProtKB-UniPathway"/>
</dbReference>
<dbReference type="CDD" id="cd05016">
    <property type="entry name" value="SIS_PGI_2"/>
    <property type="match status" value="1"/>
</dbReference>
<dbReference type="PROSITE" id="PS51463">
    <property type="entry name" value="P_GLUCOSE_ISOMERASE_3"/>
    <property type="match status" value="1"/>
</dbReference>
<comment type="pathway">
    <text evidence="6">Carbohydrate degradation; glycolysis; D-glyceraldehyde 3-phosphate and glycerone phosphate from D-glucose: step 2/4.</text>
</comment>
<dbReference type="PANTHER" id="PTHR11469">
    <property type="entry name" value="GLUCOSE-6-PHOSPHATE ISOMERASE"/>
    <property type="match status" value="1"/>
</dbReference>
<dbReference type="EC" id="5.3.1.9" evidence="6"/>
<dbReference type="CDD" id="cd05015">
    <property type="entry name" value="SIS_PGI_1"/>
    <property type="match status" value="1"/>
</dbReference>
<dbReference type="GO" id="GO:0006094">
    <property type="term" value="P:gluconeogenesis"/>
    <property type="evidence" value="ECO:0007669"/>
    <property type="project" value="UniProtKB-KW"/>
</dbReference>
<proteinExistence type="inferred from homology"/>
<evidence type="ECO:0000256" key="5">
    <source>
        <dbReference type="ARBA" id="ARBA00023235"/>
    </source>
</evidence>
<organism evidence="7 8">
    <name type="scientific">Candidatus Phytoplasma phoenicium</name>
    <dbReference type="NCBI Taxonomy" id="198422"/>
    <lineage>
        <taxon>Bacteria</taxon>
        <taxon>Bacillati</taxon>
        <taxon>Mycoplasmatota</taxon>
        <taxon>Mollicutes</taxon>
        <taxon>Acholeplasmatales</taxon>
        <taxon>Acholeplasmataceae</taxon>
        <taxon>Candidatus Phytoplasma</taxon>
        <taxon>16SrIX (Pigeon pea witches'-broom group)</taxon>
    </lineage>
</organism>